<keyword evidence="2" id="KW-1185">Reference proteome</keyword>
<evidence type="ECO:0000313" key="2">
    <source>
        <dbReference type="Proteomes" id="UP000007807"/>
    </source>
</evidence>
<dbReference type="HOGENOM" id="CLU_404211_0_0_2"/>
<dbReference type="Pfam" id="PF00526">
    <property type="entry name" value="Dicty_CTDC"/>
    <property type="match status" value="9"/>
</dbReference>
<organism evidence="1 2">
    <name type="scientific">Methanothrix soehngenii (strain ATCC 5969 / DSM 3671 / JCM 10134 / NBRC 103675 / OCM 69 / GP-6)</name>
    <name type="common">Methanosaeta concilii</name>
    <dbReference type="NCBI Taxonomy" id="990316"/>
    <lineage>
        <taxon>Archaea</taxon>
        <taxon>Methanobacteriati</taxon>
        <taxon>Methanobacteriota</taxon>
        <taxon>Stenosarchaea group</taxon>
        <taxon>Methanomicrobia</taxon>
        <taxon>Methanotrichales</taxon>
        <taxon>Methanotrichaceae</taxon>
        <taxon>Methanothrix</taxon>
    </lineage>
</organism>
<dbReference type="InterPro" id="IPR001673">
    <property type="entry name" value="S_mold_repeat"/>
</dbReference>
<dbReference type="InterPro" id="IPR052846">
    <property type="entry name" value="ECM-enzyme_regulator"/>
</dbReference>
<name>F4BV39_METSG</name>
<proteinExistence type="predicted"/>
<dbReference type="EMBL" id="CP002565">
    <property type="protein sequence ID" value="AEB69609.1"/>
    <property type="molecule type" value="Genomic_DNA"/>
</dbReference>
<dbReference type="Proteomes" id="UP000007807">
    <property type="component" value="Chromosome"/>
</dbReference>
<evidence type="ECO:0000313" key="1">
    <source>
        <dbReference type="EMBL" id="AEB69609.1"/>
    </source>
</evidence>
<dbReference type="KEGG" id="mcj:MCON_3355"/>
<accession>F4BV39</accession>
<sequence length="680" mass="73392">MIKEYTKGKLCQYLITFILCGLLIPSSVSAQCGDCDDRNPCTKDFCNGTKCEHTPQSCFEDSFMEYDDSGETFNGSMGRNASGYNATMGVQFQGTGEVQTPAPIICEDYNLCTIDYSGPAGCTHDPVSCDDGNPLTTDYCTATGCINDPVNCDDGNPCTSDYSSLAGCMHDPVSCDDSNPCTTDSCGAMGCVNDPVNCDDASEDVRSYCGCPSQPDRFDAGFLTPQNETLSAIQPNLENYADGNATQEENFTQEGNESGSLEMDVNTKDEGNETEIISLSPICDCINDSAQECCSSVGSNGNETSENSSAADGHLMVASNYTQASDCDDGDPCTDDHFVNGKCMHYTKTCNDNIPSNFDYCYQGDCVHSPINCDDGDKCTIDSYNGTACVHSPRNCDDGNPCTEDSCNKLAGCQNMEINHDNNYCTVECENGNPVFKPLICDDGNPWTKDYCDKSRGCVHVPICGPYRHYCNPYSHHLPADYHYPYLDFYYPVNYYPYRVAPIVSAPKVAVPSAAISKAAATSAATPQTKSYNISAGTVITLPWNHTVTALDALQVENGVALSSGSGIRFSRQMGMSKVYQLPDSQNIFDRAEMVGLSWPANSSPFTLTLIQPNGTTLSVQDGDENALHLTGSNYNYYFLRNPAEGYWTVVVTPTQTAPNGTGFSLISGLVKGIVPPNKS</sequence>
<reference evidence="1 2" key="1">
    <citation type="journal article" date="2011" name="J. Bacteriol.">
        <title>Complete genome sequence of Methanosaeta concilii, a specialist in aceticlastic methanogenesis.</title>
        <authorList>
            <person name="Barber R.D."/>
            <person name="Zhang L."/>
            <person name="Harnack M."/>
            <person name="Olson M.V."/>
            <person name="Kaul R."/>
            <person name="Ingram-Smith C."/>
            <person name="Smith K.S."/>
        </authorList>
    </citation>
    <scope>NUCLEOTIDE SEQUENCE [LARGE SCALE GENOMIC DNA]</scope>
    <source>
        <strain evidence="2">ATCC 5969 / DSM 3671 / JCM 10134 / NBRC 103675 / OCM 69 / GP-6</strain>
    </source>
</reference>
<dbReference type="InParanoid" id="F4BV39"/>
<dbReference type="AlphaFoldDB" id="F4BV39"/>
<dbReference type="STRING" id="990316.MCON_3355"/>
<dbReference type="PANTHER" id="PTHR31797:SF6">
    <property type="entry name" value="CHITIN-BINDING TYPE-2 DOMAIN-CONTAINING PROTEIN"/>
    <property type="match status" value="1"/>
</dbReference>
<dbReference type="PANTHER" id="PTHR31797">
    <property type="entry name" value="EXTRACELLULAR MATRIX PROTEIN A-RELATED"/>
    <property type="match status" value="1"/>
</dbReference>
<gene>
    <name evidence="1" type="ordered locus">MCON_3355</name>
</gene>
<protein>
    <submittedName>
        <fullName evidence="1">Extracellular protein, putative</fullName>
    </submittedName>
</protein>